<dbReference type="PANTHER" id="PTHR10578:SF107">
    <property type="entry name" value="2-HYDROXYACID OXIDASE 1"/>
    <property type="match status" value="1"/>
</dbReference>
<dbReference type="EMBL" id="PVTO01000011">
    <property type="protein sequence ID" value="PRY82475.1"/>
    <property type="molecule type" value="Genomic_DNA"/>
</dbReference>
<evidence type="ECO:0000256" key="2">
    <source>
        <dbReference type="ARBA" id="ARBA00011881"/>
    </source>
</evidence>
<keyword evidence="3 10" id="KW-0285">Flavoprotein</keyword>
<sequence>MSQNQATYTAPSKNQSLDIVNVYDLEQQASQIIPKGGFDYIAGGAGDEYTLDQNITSFNQKRILPRVLADVENPDTRTTLFGSELPSPIIMAPIAAHGLAHESREVGTAKGVSDYGTILSISTYTGSELSETSKVMGDTPKWFQLYMSKDNEVNKAIIDDAKADGATAIVLTADATVMGNREKDKLNQFVFPFDMPIVSRYLRGFIEDRALNNIYLESKQKINTDDVRFIAEYSDMPVIVKGIQAPEDAIKAIDAGAAGIWVSNHGGRQLDGAPGSFETLALISEAVSKRVPIIFDSGIRRGEHIFKALAMGADCVAIGRPVLYGLALGGAKGVTSVFEYFENDLKRVMQLAGTQTVEDIKKTALV</sequence>
<comment type="subunit">
    <text evidence="2">Homotetramer.</text>
</comment>
<evidence type="ECO:0000256" key="4">
    <source>
        <dbReference type="ARBA" id="ARBA00022643"/>
    </source>
</evidence>
<dbReference type="RefSeq" id="WP_106193249.1">
    <property type="nucleotide sequence ID" value="NZ_PVTO01000011.1"/>
</dbReference>
<dbReference type="AlphaFoldDB" id="A0A2T0W6Z6"/>
<dbReference type="GO" id="GO:0016491">
    <property type="term" value="F:oxidoreductase activity"/>
    <property type="evidence" value="ECO:0007669"/>
    <property type="project" value="UniProtKB-KW"/>
</dbReference>
<feature type="binding site" evidence="10">
    <location>
        <position position="40"/>
    </location>
    <ligand>
        <name>glyoxylate</name>
        <dbReference type="ChEBI" id="CHEBI:36655"/>
    </ligand>
</feature>
<dbReference type="InterPro" id="IPR037396">
    <property type="entry name" value="FMN_HAD"/>
</dbReference>
<dbReference type="PROSITE" id="PS51349">
    <property type="entry name" value="FMN_HYDROXY_ACID_DH_2"/>
    <property type="match status" value="1"/>
</dbReference>
<name>A0A2T0W6Z6_9LACT</name>
<organism evidence="12 13">
    <name type="scientific">Alkalibacterium olivapovliticus</name>
    <dbReference type="NCBI Taxonomy" id="99907"/>
    <lineage>
        <taxon>Bacteria</taxon>
        <taxon>Bacillati</taxon>
        <taxon>Bacillota</taxon>
        <taxon>Bacilli</taxon>
        <taxon>Lactobacillales</taxon>
        <taxon>Carnobacteriaceae</taxon>
        <taxon>Alkalibacterium</taxon>
    </lineage>
</organism>
<feature type="binding site" evidence="10">
    <location>
        <begin position="93"/>
        <end position="95"/>
    </location>
    <ligand>
        <name>FMN</name>
        <dbReference type="ChEBI" id="CHEBI:58210"/>
    </ligand>
</feature>
<reference evidence="12 13" key="1">
    <citation type="submission" date="2018-03" db="EMBL/GenBank/DDBJ databases">
        <title>Genomic Encyclopedia of Archaeal and Bacterial Type Strains, Phase II (KMG-II): from individual species to whole genera.</title>
        <authorList>
            <person name="Goeker M."/>
        </authorList>
    </citation>
    <scope>NUCLEOTIDE SEQUENCE [LARGE SCALE GENOMIC DNA]</scope>
    <source>
        <strain evidence="12 13">DSM 13175</strain>
    </source>
</reference>
<evidence type="ECO:0000313" key="12">
    <source>
        <dbReference type="EMBL" id="PRY82475.1"/>
    </source>
</evidence>
<feature type="binding site" evidence="10">
    <location>
        <position position="144"/>
    </location>
    <ligand>
        <name>FMN</name>
        <dbReference type="ChEBI" id="CHEBI:58210"/>
    </ligand>
</feature>
<dbReference type="Proteomes" id="UP000238205">
    <property type="component" value="Unassembled WGS sequence"/>
</dbReference>
<evidence type="ECO:0000256" key="6">
    <source>
        <dbReference type="ARBA" id="ARBA00024042"/>
    </source>
</evidence>
<keyword evidence="5" id="KW-0560">Oxidoreductase</keyword>
<dbReference type="PANTHER" id="PTHR10578">
    <property type="entry name" value="S -2-HYDROXY-ACID OXIDASE-RELATED"/>
    <property type="match status" value="1"/>
</dbReference>
<dbReference type="Pfam" id="PF01070">
    <property type="entry name" value="FMN_dh"/>
    <property type="match status" value="1"/>
</dbReference>
<proteinExistence type="inferred from homology"/>
<dbReference type="InterPro" id="IPR012133">
    <property type="entry name" value="Alpha-hydoxy_acid_DH_FMN"/>
</dbReference>
<dbReference type="SUPFAM" id="SSF51395">
    <property type="entry name" value="FMN-linked oxidoreductases"/>
    <property type="match status" value="1"/>
</dbReference>
<feature type="binding site" evidence="10">
    <location>
        <position position="268"/>
    </location>
    <ligand>
        <name>glyoxylate</name>
        <dbReference type="ChEBI" id="CHEBI:36655"/>
    </ligand>
</feature>
<feature type="binding site" evidence="10">
    <location>
        <position position="146"/>
    </location>
    <ligand>
        <name>glyoxylate</name>
        <dbReference type="ChEBI" id="CHEBI:36655"/>
    </ligand>
</feature>
<comment type="similarity">
    <text evidence="6">Belongs to the FMN-dependent alpha-hydroxy acid dehydrogenase family.</text>
</comment>
<dbReference type="InterPro" id="IPR008259">
    <property type="entry name" value="FMN_hydac_DH_AS"/>
</dbReference>
<evidence type="ECO:0000256" key="10">
    <source>
        <dbReference type="PIRSR" id="PIRSR000138-2"/>
    </source>
</evidence>
<feature type="binding site" evidence="10">
    <location>
        <position position="172"/>
    </location>
    <ligand>
        <name>FMN</name>
        <dbReference type="ChEBI" id="CHEBI:58210"/>
    </ligand>
</feature>
<dbReference type="Gene3D" id="3.20.20.70">
    <property type="entry name" value="Aldolase class I"/>
    <property type="match status" value="2"/>
</dbReference>
<dbReference type="PIRSF" id="PIRSF000138">
    <property type="entry name" value="Al-hdrx_acd_dh"/>
    <property type="match status" value="1"/>
</dbReference>
<keyword evidence="4 10" id="KW-0288">FMN</keyword>
<feature type="binding site" evidence="10">
    <location>
        <position position="241"/>
    </location>
    <ligand>
        <name>FMN</name>
        <dbReference type="ChEBI" id="CHEBI:58210"/>
    </ligand>
</feature>
<evidence type="ECO:0000256" key="1">
    <source>
        <dbReference type="ARBA" id="ARBA00001917"/>
    </source>
</evidence>
<evidence type="ECO:0000256" key="3">
    <source>
        <dbReference type="ARBA" id="ARBA00022630"/>
    </source>
</evidence>
<feature type="domain" description="FMN hydroxy acid dehydrogenase" evidence="11">
    <location>
        <begin position="14"/>
        <end position="366"/>
    </location>
</feature>
<dbReference type="CDD" id="cd04737">
    <property type="entry name" value="LOX_like_FMN"/>
    <property type="match status" value="1"/>
</dbReference>
<evidence type="ECO:0000256" key="5">
    <source>
        <dbReference type="ARBA" id="ARBA00023002"/>
    </source>
</evidence>
<protein>
    <recommendedName>
        <fullName evidence="7">L-lactate oxidase</fullName>
    </recommendedName>
</protein>
<evidence type="ECO:0000259" key="11">
    <source>
        <dbReference type="PROSITE" id="PS51349"/>
    </source>
</evidence>
<dbReference type="InterPro" id="IPR000262">
    <property type="entry name" value="FMN-dep_DH"/>
</dbReference>
<feature type="binding site" evidence="10">
    <location>
        <begin position="296"/>
        <end position="300"/>
    </location>
    <ligand>
        <name>FMN</name>
        <dbReference type="ChEBI" id="CHEBI:58210"/>
    </ligand>
</feature>
<feature type="binding site" evidence="10">
    <location>
        <position position="122"/>
    </location>
    <ligand>
        <name>FMN</name>
        <dbReference type="ChEBI" id="CHEBI:58210"/>
    </ligand>
</feature>
<comment type="cofactor">
    <cofactor evidence="1">
        <name>FMN</name>
        <dbReference type="ChEBI" id="CHEBI:58210"/>
    </cofactor>
</comment>
<dbReference type="PROSITE" id="PS00557">
    <property type="entry name" value="FMN_HYDROXY_ACID_DH_1"/>
    <property type="match status" value="1"/>
</dbReference>
<keyword evidence="13" id="KW-1185">Reference proteome</keyword>
<dbReference type="InterPro" id="IPR013785">
    <property type="entry name" value="Aldolase_TIM"/>
</dbReference>
<feature type="binding site" evidence="10">
    <location>
        <position position="265"/>
    </location>
    <ligand>
        <name>glyoxylate</name>
        <dbReference type="ChEBI" id="CHEBI:36655"/>
    </ligand>
</feature>
<dbReference type="OrthoDB" id="9770452at2"/>
<evidence type="ECO:0000313" key="13">
    <source>
        <dbReference type="Proteomes" id="UP000238205"/>
    </source>
</evidence>
<feature type="binding site" evidence="10">
    <location>
        <begin position="319"/>
        <end position="320"/>
    </location>
    <ligand>
        <name>FMN</name>
        <dbReference type="ChEBI" id="CHEBI:58210"/>
    </ligand>
</feature>
<feature type="binding site" evidence="10">
    <location>
        <position position="263"/>
    </location>
    <ligand>
        <name>glyoxylate</name>
        <dbReference type="ChEBI" id="CHEBI:36655"/>
    </ligand>
</feature>
<feature type="active site" description="Proton acceptor" evidence="9">
    <location>
        <position position="265"/>
    </location>
</feature>
<evidence type="ECO:0000256" key="8">
    <source>
        <dbReference type="ARBA" id="ARBA00048754"/>
    </source>
</evidence>
<gene>
    <name evidence="12" type="ORF">CLV38_11125</name>
</gene>
<comment type="catalytic activity">
    <reaction evidence="8">
        <text>(S)-lactate + O2 = pyruvate + H2O2</text>
        <dbReference type="Rhea" id="RHEA:55868"/>
        <dbReference type="ChEBI" id="CHEBI:15361"/>
        <dbReference type="ChEBI" id="CHEBI:15379"/>
        <dbReference type="ChEBI" id="CHEBI:16240"/>
        <dbReference type="ChEBI" id="CHEBI:16651"/>
    </reaction>
    <physiologicalReaction direction="left-to-right" evidence="8">
        <dbReference type="Rhea" id="RHEA:55869"/>
    </physiologicalReaction>
</comment>
<comment type="caution">
    <text evidence="12">The sequence shown here is derived from an EMBL/GenBank/DDBJ whole genome shotgun (WGS) entry which is preliminary data.</text>
</comment>
<evidence type="ECO:0000256" key="7">
    <source>
        <dbReference type="ARBA" id="ARBA00029513"/>
    </source>
</evidence>
<dbReference type="GO" id="GO:0010181">
    <property type="term" value="F:FMN binding"/>
    <property type="evidence" value="ECO:0007669"/>
    <property type="project" value="InterPro"/>
</dbReference>
<accession>A0A2T0W6Z6</accession>
<evidence type="ECO:0000256" key="9">
    <source>
        <dbReference type="PIRSR" id="PIRSR000138-1"/>
    </source>
</evidence>
<feature type="binding site" evidence="10">
    <location>
        <position position="181"/>
    </location>
    <ligand>
        <name>glyoxylate</name>
        <dbReference type="ChEBI" id="CHEBI:36655"/>
    </ligand>
</feature>